<keyword evidence="10" id="KW-1185">Reference proteome</keyword>
<protein>
    <recommendedName>
        <fullName evidence="8">Abasic site processing protein</fullName>
        <ecNumber evidence="8">3.4.-.-</ecNumber>
    </recommendedName>
</protein>
<dbReference type="SUPFAM" id="SSF143081">
    <property type="entry name" value="BB1717-like"/>
    <property type="match status" value="1"/>
</dbReference>
<dbReference type="GO" id="GO:0006508">
    <property type="term" value="P:proteolysis"/>
    <property type="evidence" value="ECO:0007669"/>
    <property type="project" value="UniProtKB-KW"/>
</dbReference>
<evidence type="ECO:0000256" key="6">
    <source>
        <dbReference type="ARBA" id="ARBA00023125"/>
    </source>
</evidence>
<dbReference type="RefSeq" id="WP_052379476.1">
    <property type="nucleotide sequence ID" value="NZ_BBIO01000015.1"/>
</dbReference>
<dbReference type="GO" id="GO:0008233">
    <property type="term" value="F:peptidase activity"/>
    <property type="evidence" value="ECO:0007669"/>
    <property type="project" value="UniProtKB-KW"/>
</dbReference>
<evidence type="ECO:0000256" key="2">
    <source>
        <dbReference type="ARBA" id="ARBA00022670"/>
    </source>
</evidence>
<keyword evidence="3" id="KW-0227">DNA damage</keyword>
<dbReference type="InterPro" id="IPR036590">
    <property type="entry name" value="SRAP-like"/>
</dbReference>
<proteinExistence type="inferred from homology"/>
<dbReference type="AlphaFoldDB" id="A0A081BDJ3"/>
<organism evidence="9 10">
    <name type="scientific">Tepidicaulis marinus</name>
    <dbReference type="NCBI Taxonomy" id="1333998"/>
    <lineage>
        <taxon>Bacteria</taxon>
        <taxon>Pseudomonadati</taxon>
        <taxon>Pseudomonadota</taxon>
        <taxon>Alphaproteobacteria</taxon>
        <taxon>Hyphomicrobiales</taxon>
        <taxon>Parvibaculaceae</taxon>
        <taxon>Tepidicaulis</taxon>
    </lineage>
</organism>
<comment type="caution">
    <text evidence="9">The sequence shown here is derived from an EMBL/GenBank/DDBJ whole genome shotgun (WGS) entry which is preliminary data.</text>
</comment>
<dbReference type="Gene3D" id="3.90.1680.10">
    <property type="entry name" value="SOS response associated peptidase-like"/>
    <property type="match status" value="1"/>
</dbReference>
<dbReference type="GO" id="GO:0003697">
    <property type="term" value="F:single-stranded DNA binding"/>
    <property type="evidence" value="ECO:0007669"/>
    <property type="project" value="InterPro"/>
</dbReference>
<dbReference type="GO" id="GO:0016829">
    <property type="term" value="F:lyase activity"/>
    <property type="evidence" value="ECO:0007669"/>
    <property type="project" value="UniProtKB-KW"/>
</dbReference>
<evidence type="ECO:0000256" key="8">
    <source>
        <dbReference type="RuleBase" id="RU364100"/>
    </source>
</evidence>
<reference evidence="9 10" key="1">
    <citation type="submission" date="2014-07" db="EMBL/GenBank/DDBJ databases">
        <title>Tepidicaulis marinum gen. nov., sp. nov., a novel marine bacterium denitrifying nitrate to nitrous oxide strictly under microaerobic conditions.</title>
        <authorList>
            <person name="Takeuchi M."/>
            <person name="Yamagishi T."/>
            <person name="Kamagata Y."/>
            <person name="Oshima K."/>
            <person name="Hattori M."/>
            <person name="Katayama T."/>
            <person name="Hanada S."/>
            <person name="Tamaki H."/>
            <person name="Marumo K."/>
            <person name="Maeda H."/>
            <person name="Nedachi M."/>
            <person name="Iwasaki W."/>
            <person name="Suwa Y."/>
            <person name="Sakata S."/>
        </authorList>
    </citation>
    <scope>NUCLEOTIDE SEQUENCE [LARGE SCALE GENOMIC DNA]</scope>
    <source>
        <strain evidence="9 10">MA2</strain>
    </source>
</reference>
<evidence type="ECO:0000256" key="3">
    <source>
        <dbReference type="ARBA" id="ARBA00022763"/>
    </source>
</evidence>
<evidence type="ECO:0000313" key="10">
    <source>
        <dbReference type="Proteomes" id="UP000028702"/>
    </source>
</evidence>
<dbReference type="STRING" id="1333998.M2A_2610"/>
<sequence length="250" mass="27533">MRAAGESPNLAPMCGRFVITTPPQAMKELFGYAEQPNFPPRRNIAPTQPVPVIHTGEGHTRDGARHFSLMRWGLVPSWMKKFPDSVLINARAETILEKPSFRGGIRHRRALIPADGFYEWDIRTKQPYFIHLESGGESGGPFAMAAIWEDWMGADGAQIESAAIVTVAAKGRLAPIHPRSPAILDESAWDAWLDTENTRPDEAVKLLYEPGAPALAFHPVSTRVNKVANDDENLTLPVDADRGPGQLNLL</sequence>
<dbReference type="GO" id="GO:0106300">
    <property type="term" value="P:protein-DNA covalent cross-linking repair"/>
    <property type="evidence" value="ECO:0007669"/>
    <property type="project" value="InterPro"/>
</dbReference>
<keyword evidence="6" id="KW-0238">DNA-binding</keyword>
<comment type="similarity">
    <text evidence="1 8">Belongs to the SOS response-associated peptidase family.</text>
</comment>
<evidence type="ECO:0000256" key="5">
    <source>
        <dbReference type="ARBA" id="ARBA00023124"/>
    </source>
</evidence>
<dbReference type="PANTHER" id="PTHR13604:SF0">
    <property type="entry name" value="ABASIC SITE PROCESSING PROTEIN HMCES"/>
    <property type="match status" value="1"/>
</dbReference>
<keyword evidence="5" id="KW-0190">Covalent protein-DNA linkage</keyword>
<keyword evidence="2 8" id="KW-0645">Protease</keyword>
<dbReference type="PANTHER" id="PTHR13604">
    <property type="entry name" value="DC12-RELATED"/>
    <property type="match status" value="1"/>
</dbReference>
<dbReference type="eggNOG" id="COG2135">
    <property type="taxonomic scope" value="Bacteria"/>
</dbReference>
<dbReference type="EC" id="3.4.-.-" evidence="8"/>
<keyword evidence="4 8" id="KW-0378">Hydrolase</keyword>
<dbReference type="InterPro" id="IPR003738">
    <property type="entry name" value="SRAP"/>
</dbReference>
<evidence type="ECO:0000256" key="7">
    <source>
        <dbReference type="ARBA" id="ARBA00023239"/>
    </source>
</evidence>
<evidence type="ECO:0000313" key="9">
    <source>
        <dbReference type="EMBL" id="GAK46111.1"/>
    </source>
</evidence>
<name>A0A081BDJ3_9HYPH</name>
<evidence type="ECO:0000256" key="1">
    <source>
        <dbReference type="ARBA" id="ARBA00008136"/>
    </source>
</evidence>
<keyword evidence="7" id="KW-0456">Lyase</keyword>
<dbReference type="Pfam" id="PF02586">
    <property type="entry name" value="SRAP"/>
    <property type="match status" value="1"/>
</dbReference>
<evidence type="ECO:0000256" key="4">
    <source>
        <dbReference type="ARBA" id="ARBA00022801"/>
    </source>
</evidence>
<dbReference type="EMBL" id="BBIO01000015">
    <property type="protein sequence ID" value="GAK46111.1"/>
    <property type="molecule type" value="Genomic_DNA"/>
</dbReference>
<dbReference type="Proteomes" id="UP000028702">
    <property type="component" value="Unassembled WGS sequence"/>
</dbReference>
<accession>A0A081BDJ3</accession>
<gene>
    <name evidence="9" type="ORF">M2A_2610</name>
</gene>